<dbReference type="InterPro" id="IPR012340">
    <property type="entry name" value="NA-bd_OB-fold"/>
</dbReference>
<dbReference type="InterPro" id="IPR045562">
    <property type="entry name" value="RecG_dom3_C"/>
</dbReference>
<keyword evidence="8" id="KW-0238">DNA-binding</keyword>
<evidence type="ECO:0000256" key="2">
    <source>
        <dbReference type="ARBA" id="ARBA00017846"/>
    </source>
</evidence>
<dbReference type="NCBIfam" id="NF008168">
    <property type="entry name" value="PRK10917.2-2"/>
    <property type="match status" value="1"/>
</dbReference>
<dbReference type="GO" id="GO:0043138">
    <property type="term" value="F:3'-5' DNA helicase activity"/>
    <property type="evidence" value="ECO:0007669"/>
    <property type="project" value="UniProtKB-EC"/>
</dbReference>
<dbReference type="GO" id="GO:0016887">
    <property type="term" value="F:ATP hydrolysis activity"/>
    <property type="evidence" value="ECO:0007669"/>
    <property type="project" value="RHEA"/>
</dbReference>
<evidence type="ECO:0000256" key="3">
    <source>
        <dbReference type="ARBA" id="ARBA00022741"/>
    </source>
</evidence>
<dbReference type="Gene3D" id="3.40.50.300">
    <property type="entry name" value="P-loop containing nucleotide triphosphate hydrolases"/>
    <property type="match status" value="2"/>
</dbReference>
<evidence type="ECO:0000256" key="5">
    <source>
        <dbReference type="ARBA" id="ARBA00022801"/>
    </source>
</evidence>
<dbReference type="PROSITE" id="PS51194">
    <property type="entry name" value="HELICASE_CTER"/>
    <property type="match status" value="1"/>
</dbReference>
<organism evidence="18 19">
    <name type="scientific">Candidatus Yanofskybacteria bacterium RIFCSPHIGHO2_01_FULL_44_17</name>
    <dbReference type="NCBI Taxonomy" id="1802668"/>
    <lineage>
        <taxon>Bacteria</taxon>
        <taxon>Candidatus Yanofskyibacteriota</taxon>
    </lineage>
</organism>
<comment type="catalytic activity">
    <reaction evidence="12 15">
        <text>Couples ATP hydrolysis with the unwinding of duplex DNA by translocating in the 3'-5' direction.</text>
        <dbReference type="EC" id="5.6.2.4"/>
    </reaction>
</comment>
<dbReference type="AlphaFoldDB" id="A0A1F8EUN3"/>
<comment type="catalytic activity">
    <reaction evidence="14 15">
        <text>ATP + H2O = ADP + phosphate + H(+)</text>
        <dbReference type="Rhea" id="RHEA:13065"/>
        <dbReference type="ChEBI" id="CHEBI:15377"/>
        <dbReference type="ChEBI" id="CHEBI:15378"/>
        <dbReference type="ChEBI" id="CHEBI:30616"/>
        <dbReference type="ChEBI" id="CHEBI:43474"/>
        <dbReference type="ChEBI" id="CHEBI:456216"/>
        <dbReference type="EC" id="5.6.2.4"/>
    </reaction>
</comment>
<feature type="domain" description="Helicase C-terminal" evidence="17">
    <location>
        <begin position="504"/>
        <end position="670"/>
    </location>
</feature>
<dbReference type="CDD" id="cd17992">
    <property type="entry name" value="DEXHc_RecG"/>
    <property type="match status" value="1"/>
</dbReference>
<dbReference type="Pfam" id="PF00271">
    <property type="entry name" value="Helicase_C"/>
    <property type="match status" value="1"/>
</dbReference>
<dbReference type="InterPro" id="IPR027417">
    <property type="entry name" value="P-loop_NTPase"/>
</dbReference>
<dbReference type="Pfam" id="PF00270">
    <property type="entry name" value="DEAD"/>
    <property type="match status" value="1"/>
</dbReference>
<keyword evidence="4 15" id="KW-0227">DNA damage</keyword>
<comment type="function">
    <text evidence="15">Plays a critical role in recombination and DNA repair. Helps process Holliday junction intermediates to mature products by catalyzing branch migration. Has replication fork regression activity, unwinds stalled or blocked replication forks to make a HJ that can be resolved. Has a DNA unwinding activity characteristic of a DNA helicase with 3'-5' polarity.</text>
</comment>
<evidence type="ECO:0000256" key="12">
    <source>
        <dbReference type="ARBA" id="ARBA00034617"/>
    </source>
</evidence>
<sequence length="731" mass="81803">MFNLSTPIENFTRVGPKFLARLKKLGIKTARDLLWHFPARYDDYSSLLPIGDVKDAGRVVSIAGQITTIDIVRSWRRHMAIVNATIEDQSGIIRAVWFNQPYIADALKEGTMVSLSGKTSLDKKGIYLSSPSYEKIEGAGELTHTGRLVPVYPETEGLTSKYLRFLIKPIIDRMESASDYLPPELLNKYNLPKLGVALRAIHFPETIKEAESARQRFAFEEILLFQLRALRDHRQLQALKAPRIVFNKSLIASFVKSLPFELTDDQRVAAYEILQDLDKPFPMNRLLNGDVGSGKTVVALVAAYQATNAACQVVFMAPTEILAKQHFDSLSSILLTTGCSLSPGTSHSPSTNIAIKIGLLTGNEARQWPIDETETEKITKKLMVHKIANGEIDIVIGTHAVIQRNIKFTKLGLVVIDEQHRFGVAQRMKLVKGQEIVPHLLSMTATPIPRTLALTIYGDLDVSLIKEKPKGRPAILTRIVANIKRAETHKFISDQIKSGRQVFVICPRIEASKSESVQNSETKKPKPISQAKLAWAEVKAVTEEYERLSQKIFPRHRTAMLHGKLRSDEKNEIMKKFRDGQYDILVSTSVIEVGVDIPNATIMMIESAERFGLAQLHQFRGRVGRGEHQSYCFLFTSSSDIPAGQRLRALEKTDDGFQLAEADLKLRGPGEFTGIKQSGLPDIAMASLTDLDLIKKARLEARLLLKDDPTLKKYPAIDARLAEMQRLVHFE</sequence>
<dbReference type="GO" id="GO:0006310">
    <property type="term" value="P:DNA recombination"/>
    <property type="evidence" value="ECO:0007669"/>
    <property type="project" value="UniProtKB-UniRule"/>
</dbReference>
<dbReference type="SUPFAM" id="SSF50249">
    <property type="entry name" value="Nucleic acid-binding proteins"/>
    <property type="match status" value="1"/>
</dbReference>
<dbReference type="EMBL" id="MGJI01000019">
    <property type="protein sequence ID" value="OGN04564.1"/>
    <property type="molecule type" value="Genomic_DNA"/>
</dbReference>
<dbReference type="Gene3D" id="2.40.50.140">
    <property type="entry name" value="Nucleic acid-binding proteins"/>
    <property type="match status" value="1"/>
</dbReference>
<dbReference type="InterPro" id="IPR047112">
    <property type="entry name" value="RecG/Mfd"/>
</dbReference>
<evidence type="ECO:0000256" key="9">
    <source>
        <dbReference type="ARBA" id="ARBA00023172"/>
    </source>
</evidence>
<evidence type="ECO:0000256" key="6">
    <source>
        <dbReference type="ARBA" id="ARBA00022806"/>
    </source>
</evidence>
<dbReference type="EC" id="5.6.2.4" evidence="13 15"/>
<dbReference type="GO" id="GO:0003677">
    <property type="term" value="F:DNA binding"/>
    <property type="evidence" value="ECO:0007669"/>
    <property type="project" value="UniProtKB-KW"/>
</dbReference>
<evidence type="ECO:0000256" key="4">
    <source>
        <dbReference type="ARBA" id="ARBA00022763"/>
    </source>
</evidence>
<protein>
    <recommendedName>
        <fullName evidence="2 15">ATP-dependent DNA helicase RecG</fullName>
        <ecNumber evidence="13 15">5.6.2.4</ecNumber>
    </recommendedName>
</protein>
<dbReference type="GO" id="GO:0005524">
    <property type="term" value="F:ATP binding"/>
    <property type="evidence" value="ECO:0007669"/>
    <property type="project" value="UniProtKB-KW"/>
</dbReference>
<evidence type="ECO:0000256" key="13">
    <source>
        <dbReference type="ARBA" id="ARBA00034808"/>
    </source>
</evidence>
<dbReference type="Proteomes" id="UP000177507">
    <property type="component" value="Unassembled WGS sequence"/>
</dbReference>
<dbReference type="SMART" id="SM00490">
    <property type="entry name" value="HELICc"/>
    <property type="match status" value="1"/>
</dbReference>
<dbReference type="Pfam" id="PF19833">
    <property type="entry name" value="RecG_dom3_C"/>
    <property type="match status" value="1"/>
</dbReference>
<dbReference type="InterPro" id="IPR001650">
    <property type="entry name" value="Helicase_C-like"/>
</dbReference>
<evidence type="ECO:0000256" key="8">
    <source>
        <dbReference type="ARBA" id="ARBA00023125"/>
    </source>
</evidence>
<comment type="caution">
    <text evidence="18">The sequence shown here is derived from an EMBL/GenBank/DDBJ whole genome shotgun (WGS) entry which is preliminary data.</text>
</comment>
<accession>A0A1F8EUN3</accession>
<keyword evidence="9 15" id="KW-0233">DNA recombination</keyword>
<reference evidence="18 19" key="1">
    <citation type="journal article" date="2016" name="Nat. Commun.">
        <title>Thousands of microbial genomes shed light on interconnected biogeochemical processes in an aquifer system.</title>
        <authorList>
            <person name="Anantharaman K."/>
            <person name="Brown C.T."/>
            <person name="Hug L.A."/>
            <person name="Sharon I."/>
            <person name="Castelle C.J."/>
            <person name="Probst A.J."/>
            <person name="Thomas B.C."/>
            <person name="Singh A."/>
            <person name="Wilkins M.J."/>
            <person name="Karaoz U."/>
            <person name="Brodie E.L."/>
            <person name="Williams K.H."/>
            <person name="Hubbard S.S."/>
            <person name="Banfield J.F."/>
        </authorList>
    </citation>
    <scope>NUCLEOTIDE SEQUENCE [LARGE SCALE GENOMIC DNA]</scope>
</reference>
<keyword evidence="7 15" id="KW-0067">ATP-binding</keyword>
<evidence type="ECO:0000259" key="17">
    <source>
        <dbReference type="PROSITE" id="PS51194"/>
    </source>
</evidence>
<feature type="domain" description="Helicase ATP-binding" evidence="16">
    <location>
        <begin position="276"/>
        <end position="465"/>
    </location>
</feature>
<evidence type="ECO:0000313" key="19">
    <source>
        <dbReference type="Proteomes" id="UP000177507"/>
    </source>
</evidence>
<dbReference type="InterPro" id="IPR011545">
    <property type="entry name" value="DEAD/DEAH_box_helicase_dom"/>
</dbReference>
<comment type="similarity">
    <text evidence="1 15">Belongs to the helicase family. RecG subfamily.</text>
</comment>
<dbReference type="Pfam" id="PF17191">
    <property type="entry name" value="RecG_wedge"/>
    <property type="match status" value="1"/>
</dbReference>
<evidence type="ECO:0000259" key="16">
    <source>
        <dbReference type="PROSITE" id="PS51192"/>
    </source>
</evidence>
<evidence type="ECO:0000256" key="15">
    <source>
        <dbReference type="RuleBase" id="RU363016"/>
    </source>
</evidence>
<evidence type="ECO:0000256" key="11">
    <source>
        <dbReference type="ARBA" id="ARBA00023235"/>
    </source>
</evidence>
<dbReference type="SMART" id="SM00487">
    <property type="entry name" value="DEXDc"/>
    <property type="match status" value="1"/>
</dbReference>
<dbReference type="InterPro" id="IPR014001">
    <property type="entry name" value="Helicase_ATP-bd"/>
</dbReference>
<keyword evidence="5 15" id="KW-0378">Hydrolase</keyword>
<dbReference type="SUPFAM" id="SSF52540">
    <property type="entry name" value="P-loop containing nucleoside triphosphate hydrolases"/>
    <property type="match status" value="2"/>
</dbReference>
<name>A0A1F8EUN3_9BACT</name>
<keyword evidence="3 15" id="KW-0547">Nucleotide-binding</keyword>
<dbReference type="CDD" id="cd04488">
    <property type="entry name" value="RecG_wedge_OBF"/>
    <property type="match status" value="1"/>
</dbReference>
<dbReference type="GO" id="GO:0006281">
    <property type="term" value="P:DNA repair"/>
    <property type="evidence" value="ECO:0007669"/>
    <property type="project" value="UniProtKB-UniRule"/>
</dbReference>
<dbReference type="STRING" id="1802668.A2831_00925"/>
<dbReference type="PANTHER" id="PTHR47964">
    <property type="entry name" value="ATP-DEPENDENT DNA HELICASE HOMOLOG RECG, CHLOROPLASTIC"/>
    <property type="match status" value="1"/>
</dbReference>
<evidence type="ECO:0000313" key="18">
    <source>
        <dbReference type="EMBL" id="OGN04564.1"/>
    </source>
</evidence>
<keyword evidence="6 15" id="KW-0347">Helicase</keyword>
<dbReference type="NCBIfam" id="NF008165">
    <property type="entry name" value="PRK10917.1-3"/>
    <property type="match status" value="1"/>
</dbReference>
<evidence type="ECO:0000256" key="14">
    <source>
        <dbReference type="ARBA" id="ARBA00048988"/>
    </source>
</evidence>
<dbReference type="NCBIfam" id="TIGR00643">
    <property type="entry name" value="recG"/>
    <property type="match status" value="1"/>
</dbReference>
<dbReference type="PROSITE" id="PS51192">
    <property type="entry name" value="HELICASE_ATP_BIND_1"/>
    <property type="match status" value="1"/>
</dbReference>
<evidence type="ECO:0000256" key="7">
    <source>
        <dbReference type="ARBA" id="ARBA00022840"/>
    </source>
</evidence>
<dbReference type="InterPro" id="IPR033454">
    <property type="entry name" value="RecG_wedge"/>
</dbReference>
<keyword evidence="10 15" id="KW-0234">DNA repair</keyword>
<evidence type="ECO:0000256" key="10">
    <source>
        <dbReference type="ARBA" id="ARBA00023204"/>
    </source>
</evidence>
<evidence type="ECO:0000256" key="1">
    <source>
        <dbReference type="ARBA" id="ARBA00007504"/>
    </source>
</evidence>
<proteinExistence type="inferred from homology"/>
<keyword evidence="11" id="KW-0413">Isomerase</keyword>
<gene>
    <name evidence="18" type="ORF">A2831_00925</name>
</gene>
<dbReference type="PANTHER" id="PTHR47964:SF1">
    <property type="entry name" value="ATP-DEPENDENT DNA HELICASE HOMOLOG RECG, CHLOROPLASTIC"/>
    <property type="match status" value="1"/>
</dbReference>
<dbReference type="InterPro" id="IPR004609">
    <property type="entry name" value="ATP-dep_DNA_helicase_RecG"/>
</dbReference>